<dbReference type="BioCyc" id="EBAC796937-HMP:GMGH-1440-MONOMER"/>
<dbReference type="RefSeq" id="WP_009525665.1">
    <property type="nucleotide sequence ID" value="NZ_JH414554.1"/>
</dbReference>
<name>G9WZ34_9FIRM</name>
<gene>
    <name evidence="1" type="ORF">HMPREF9629_01435</name>
</gene>
<sequence>MSSYNTNKRYFETVLSKKENICKMEITLDIANIIRIQCYHDISYIGYEGKSTTKSTICKHCLKEITRFKQYKTTYTIYAKYNSKIILLKLSSKPYKTVYKELIL</sequence>
<proteinExistence type="predicted"/>
<dbReference type="EMBL" id="AFZE01000005">
    <property type="protein sequence ID" value="EHL16179.1"/>
    <property type="molecule type" value="Genomic_DNA"/>
</dbReference>
<comment type="caution">
    <text evidence="1">The sequence shown here is derived from an EMBL/GenBank/DDBJ whole genome shotgun (WGS) entry which is preliminary data.</text>
</comment>
<dbReference type="Proteomes" id="UP000006437">
    <property type="component" value="Unassembled WGS sequence"/>
</dbReference>
<reference evidence="1 2" key="1">
    <citation type="submission" date="2011-08" db="EMBL/GenBank/DDBJ databases">
        <title>The Genome Sequence of Eubacteriaceae bacterium ACC19a.</title>
        <authorList>
            <consortium name="The Broad Institute Genome Sequencing Platform"/>
            <person name="Earl A."/>
            <person name="Ward D."/>
            <person name="Feldgarden M."/>
            <person name="Gevers D."/>
            <person name="Sizova M."/>
            <person name="Hazen A."/>
            <person name="Epstein S."/>
            <person name="Young S.K."/>
            <person name="Zeng Q."/>
            <person name="Gargeya S."/>
            <person name="Fitzgerald M."/>
            <person name="Haas B."/>
            <person name="Abouelleil A."/>
            <person name="Alvarado L."/>
            <person name="Arachchi H.M."/>
            <person name="Berlin A."/>
            <person name="Brown A."/>
            <person name="Chapman S.B."/>
            <person name="Chen Z."/>
            <person name="Dunbar C."/>
            <person name="Freedman E."/>
            <person name="Gearin G."/>
            <person name="Gellesch M."/>
            <person name="Goldberg J."/>
            <person name="Griggs A."/>
            <person name="Gujja S."/>
            <person name="Heiman D."/>
            <person name="Howarth C."/>
            <person name="Larson L."/>
            <person name="Lui A."/>
            <person name="MacDonald P.J.P."/>
            <person name="Montmayeur A."/>
            <person name="Murphy C."/>
            <person name="Neiman D."/>
            <person name="Pearson M."/>
            <person name="Priest M."/>
            <person name="Roberts A."/>
            <person name="Saif S."/>
            <person name="Shea T."/>
            <person name="Shenoy N."/>
            <person name="Sisk P."/>
            <person name="Stolte C."/>
            <person name="Sykes S."/>
            <person name="Wortman J."/>
            <person name="Nusbaum C."/>
            <person name="Birren B."/>
        </authorList>
    </citation>
    <scope>NUCLEOTIDE SEQUENCE [LARGE SCALE GENOMIC DNA]</scope>
    <source>
        <strain evidence="1 2">ACC19a</strain>
    </source>
</reference>
<organism evidence="1 2">
    <name type="scientific">Peptoanaerobacter stomatis</name>
    <dbReference type="NCBI Taxonomy" id="796937"/>
    <lineage>
        <taxon>Bacteria</taxon>
        <taxon>Bacillati</taxon>
        <taxon>Bacillota</taxon>
        <taxon>Clostridia</taxon>
        <taxon>Peptostreptococcales</taxon>
        <taxon>Filifactoraceae</taxon>
        <taxon>Peptoanaerobacter</taxon>
    </lineage>
</organism>
<evidence type="ECO:0000313" key="1">
    <source>
        <dbReference type="EMBL" id="EHL16179.1"/>
    </source>
</evidence>
<protein>
    <submittedName>
        <fullName evidence="1">Uncharacterized protein</fullName>
    </submittedName>
</protein>
<accession>G9WZ34</accession>
<dbReference type="HOGENOM" id="CLU_2247471_0_0_9"/>
<evidence type="ECO:0000313" key="2">
    <source>
        <dbReference type="Proteomes" id="UP000006437"/>
    </source>
</evidence>
<dbReference type="AlphaFoldDB" id="G9WZ34"/>